<keyword evidence="3" id="KW-1185">Reference proteome</keyword>
<dbReference type="EMBL" id="JYDS01000129">
    <property type="protein sequence ID" value="KRZ24103.1"/>
    <property type="molecule type" value="Genomic_DNA"/>
</dbReference>
<sequence>MLANQSHCLLLFFASSQSVDRLALLCAESGSHLPLSLCPPVAPGVLSPLLIHNGGEFFLLGNFDFHSAETEI</sequence>
<protein>
    <recommendedName>
        <fullName evidence="4">Secreted protein</fullName>
    </recommendedName>
</protein>
<proteinExistence type="predicted"/>
<feature type="chain" id="PRO_5006880010" description="Secreted protein" evidence="1">
    <location>
        <begin position="19"/>
        <end position="72"/>
    </location>
</feature>
<evidence type="ECO:0000256" key="1">
    <source>
        <dbReference type="SAM" id="SignalP"/>
    </source>
</evidence>
<dbReference type="AlphaFoldDB" id="A0A0V1IND8"/>
<comment type="caution">
    <text evidence="2">The sequence shown here is derived from an EMBL/GenBank/DDBJ whole genome shotgun (WGS) entry which is preliminary data.</text>
</comment>
<dbReference type="Proteomes" id="UP000054805">
    <property type="component" value="Unassembled WGS sequence"/>
</dbReference>
<feature type="signal peptide" evidence="1">
    <location>
        <begin position="1"/>
        <end position="18"/>
    </location>
</feature>
<accession>A0A0V1IND8</accession>
<evidence type="ECO:0000313" key="2">
    <source>
        <dbReference type="EMBL" id="KRZ24103.1"/>
    </source>
</evidence>
<evidence type="ECO:0008006" key="4">
    <source>
        <dbReference type="Google" id="ProtNLM"/>
    </source>
</evidence>
<evidence type="ECO:0000313" key="3">
    <source>
        <dbReference type="Proteomes" id="UP000054805"/>
    </source>
</evidence>
<organism evidence="2 3">
    <name type="scientific">Trichinella pseudospiralis</name>
    <name type="common">Parasitic roundworm</name>
    <dbReference type="NCBI Taxonomy" id="6337"/>
    <lineage>
        <taxon>Eukaryota</taxon>
        <taxon>Metazoa</taxon>
        <taxon>Ecdysozoa</taxon>
        <taxon>Nematoda</taxon>
        <taxon>Enoplea</taxon>
        <taxon>Dorylaimia</taxon>
        <taxon>Trichinellida</taxon>
        <taxon>Trichinellidae</taxon>
        <taxon>Trichinella</taxon>
    </lineage>
</organism>
<reference evidence="2 3" key="1">
    <citation type="submission" date="2015-01" db="EMBL/GenBank/DDBJ databases">
        <title>Evolution of Trichinella species and genotypes.</title>
        <authorList>
            <person name="Korhonen P.K."/>
            <person name="Edoardo P."/>
            <person name="Giuseppe L.R."/>
            <person name="Gasser R.B."/>
        </authorList>
    </citation>
    <scope>NUCLEOTIDE SEQUENCE [LARGE SCALE GENOMIC DNA]</scope>
    <source>
        <strain evidence="2">ISS588</strain>
    </source>
</reference>
<gene>
    <name evidence="2" type="ORF">T4B_8045</name>
</gene>
<name>A0A0V1IND8_TRIPS</name>
<keyword evidence="1" id="KW-0732">Signal</keyword>